<sequence length="196" mass="22777">MAAGLPRQLEALTTTEDIKWLHEMEENMRIEWQLRIRNGQPQPGVLIIAIMSQIQYSLVKSYIDLQESRMKEFRVARFNMLVDSVDVSSLNHTVEQDCQCPICMVEFPKEQTTTEEVATNCPEELELPCRTPCGHIFGRACLFRIFDIQNAQHDCGSCPICRSSFPTMLEIENKANDIDRPDWFEILHQERRRNST</sequence>
<dbReference type="OrthoDB" id="3801431at2759"/>
<evidence type="ECO:0000259" key="2">
    <source>
        <dbReference type="PROSITE" id="PS50089"/>
    </source>
</evidence>
<dbReference type="EMBL" id="MU251528">
    <property type="protein sequence ID" value="KAG9232835.1"/>
    <property type="molecule type" value="Genomic_DNA"/>
</dbReference>
<evidence type="ECO:0000313" key="4">
    <source>
        <dbReference type="Proteomes" id="UP000824998"/>
    </source>
</evidence>
<dbReference type="Gene3D" id="3.30.40.10">
    <property type="entry name" value="Zinc/RING finger domain, C3HC4 (zinc finger)"/>
    <property type="match status" value="1"/>
</dbReference>
<dbReference type="GO" id="GO:0008270">
    <property type="term" value="F:zinc ion binding"/>
    <property type="evidence" value="ECO:0007669"/>
    <property type="project" value="UniProtKB-KW"/>
</dbReference>
<feature type="domain" description="RING-type" evidence="2">
    <location>
        <begin position="100"/>
        <end position="162"/>
    </location>
</feature>
<organism evidence="3 4">
    <name type="scientific">Amylocarpus encephaloides</name>
    <dbReference type="NCBI Taxonomy" id="45428"/>
    <lineage>
        <taxon>Eukaryota</taxon>
        <taxon>Fungi</taxon>
        <taxon>Dikarya</taxon>
        <taxon>Ascomycota</taxon>
        <taxon>Pezizomycotina</taxon>
        <taxon>Leotiomycetes</taxon>
        <taxon>Helotiales</taxon>
        <taxon>Helotiales incertae sedis</taxon>
        <taxon>Amylocarpus</taxon>
    </lineage>
</organism>
<keyword evidence="1" id="KW-0862">Zinc</keyword>
<dbReference type="AlphaFoldDB" id="A0A9P7YGV5"/>
<gene>
    <name evidence="3" type="ORF">BJ875DRAFT_485704</name>
</gene>
<dbReference type="SUPFAM" id="SSF57850">
    <property type="entry name" value="RING/U-box"/>
    <property type="match status" value="1"/>
</dbReference>
<evidence type="ECO:0000256" key="1">
    <source>
        <dbReference type="PROSITE-ProRule" id="PRU00175"/>
    </source>
</evidence>
<dbReference type="Proteomes" id="UP000824998">
    <property type="component" value="Unassembled WGS sequence"/>
</dbReference>
<proteinExistence type="predicted"/>
<evidence type="ECO:0000313" key="3">
    <source>
        <dbReference type="EMBL" id="KAG9232835.1"/>
    </source>
</evidence>
<comment type="caution">
    <text evidence="3">The sequence shown here is derived from an EMBL/GenBank/DDBJ whole genome shotgun (WGS) entry which is preliminary data.</text>
</comment>
<reference evidence="3" key="1">
    <citation type="journal article" date="2021" name="IMA Fungus">
        <title>Genomic characterization of three marine fungi, including Emericellopsis atlantica sp. nov. with signatures of a generalist lifestyle and marine biomass degradation.</title>
        <authorList>
            <person name="Hagestad O.C."/>
            <person name="Hou L."/>
            <person name="Andersen J.H."/>
            <person name="Hansen E.H."/>
            <person name="Altermark B."/>
            <person name="Li C."/>
            <person name="Kuhnert E."/>
            <person name="Cox R.J."/>
            <person name="Crous P.W."/>
            <person name="Spatafora J.W."/>
            <person name="Lail K."/>
            <person name="Amirebrahimi M."/>
            <person name="Lipzen A."/>
            <person name="Pangilinan J."/>
            <person name="Andreopoulos W."/>
            <person name="Hayes R.D."/>
            <person name="Ng V."/>
            <person name="Grigoriev I.V."/>
            <person name="Jackson S.A."/>
            <person name="Sutton T.D.S."/>
            <person name="Dobson A.D.W."/>
            <person name="Rama T."/>
        </authorList>
    </citation>
    <scope>NUCLEOTIDE SEQUENCE</scope>
    <source>
        <strain evidence="3">TRa018bII</strain>
    </source>
</reference>
<keyword evidence="1" id="KW-0863">Zinc-finger</keyword>
<protein>
    <recommendedName>
        <fullName evidence="2">RING-type domain-containing protein</fullName>
    </recommendedName>
</protein>
<dbReference type="InterPro" id="IPR013083">
    <property type="entry name" value="Znf_RING/FYVE/PHD"/>
</dbReference>
<keyword evidence="4" id="KW-1185">Reference proteome</keyword>
<keyword evidence="1" id="KW-0479">Metal-binding</keyword>
<dbReference type="InterPro" id="IPR001841">
    <property type="entry name" value="Znf_RING"/>
</dbReference>
<accession>A0A9P7YGV5</accession>
<name>A0A9P7YGV5_9HELO</name>
<dbReference type="PROSITE" id="PS50089">
    <property type="entry name" value="ZF_RING_2"/>
    <property type="match status" value="1"/>
</dbReference>